<evidence type="ECO:0000256" key="2">
    <source>
        <dbReference type="ARBA" id="ARBA00007400"/>
    </source>
</evidence>
<reference evidence="9 10" key="1">
    <citation type="submission" date="2018-06" db="EMBL/GenBank/DDBJ databases">
        <authorList>
            <consortium name="Pathogen Informatics"/>
            <person name="Doyle S."/>
        </authorList>
    </citation>
    <scope>NUCLEOTIDE SEQUENCE [LARGE SCALE GENOMIC DNA]</scope>
    <source>
        <strain evidence="9 10">NCTC11224</strain>
    </source>
</reference>
<feature type="transmembrane region" description="Helical" evidence="7">
    <location>
        <begin position="237"/>
        <end position="259"/>
    </location>
</feature>
<evidence type="ECO:0000256" key="4">
    <source>
        <dbReference type="ARBA" id="ARBA00022692"/>
    </source>
</evidence>
<dbReference type="Proteomes" id="UP000251853">
    <property type="component" value="Unassembled WGS sequence"/>
</dbReference>
<dbReference type="Pfam" id="PF01757">
    <property type="entry name" value="Acyl_transf_3"/>
    <property type="match status" value="1"/>
</dbReference>
<name>A0A2X2UXP0_9FIRM</name>
<evidence type="ECO:0000256" key="6">
    <source>
        <dbReference type="ARBA" id="ARBA00023136"/>
    </source>
</evidence>
<feature type="transmembrane region" description="Helical" evidence="7">
    <location>
        <begin position="304"/>
        <end position="323"/>
    </location>
</feature>
<keyword evidence="5 7" id="KW-1133">Transmembrane helix</keyword>
<proteinExistence type="inferred from homology"/>
<dbReference type="PANTHER" id="PTHR40074">
    <property type="entry name" value="O-ACETYLTRANSFERASE WECH"/>
    <property type="match status" value="1"/>
</dbReference>
<evidence type="ECO:0000256" key="5">
    <source>
        <dbReference type="ARBA" id="ARBA00022989"/>
    </source>
</evidence>
<feature type="transmembrane region" description="Helical" evidence="7">
    <location>
        <begin position="163"/>
        <end position="185"/>
    </location>
</feature>
<keyword evidence="9" id="KW-0012">Acyltransferase</keyword>
<evidence type="ECO:0000256" key="1">
    <source>
        <dbReference type="ARBA" id="ARBA00004651"/>
    </source>
</evidence>
<keyword evidence="4 7" id="KW-0812">Transmembrane</keyword>
<evidence type="ECO:0000313" key="10">
    <source>
        <dbReference type="Proteomes" id="UP000251853"/>
    </source>
</evidence>
<evidence type="ECO:0000256" key="7">
    <source>
        <dbReference type="SAM" id="Phobius"/>
    </source>
</evidence>
<feature type="transmembrane region" description="Helical" evidence="7">
    <location>
        <begin position="12"/>
        <end position="32"/>
    </location>
</feature>
<protein>
    <submittedName>
        <fullName evidence="9">Acyltransferase</fullName>
    </submittedName>
</protein>
<feature type="transmembrane region" description="Helical" evidence="7">
    <location>
        <begin position="84"/>
        <end position="111"/>
    </location>
</feature>
<comment type="subcellular location">
    <subcellularLocation>
        <location evidence="1">Cell membrane</location>
        <topology evidence="1">Multi-pass membrane protein</topology>
    </subcellularLocation>
</comment>
<keyword evidence="6 7" id="KW-0472">Membrane</keyword>
<feature type="domain" description="Acyltransferase 3" evidence="8">
    <location>
        <begin position="9"/>
        <end position="318"/>
    </location>
</feature>
<feature type="transmembrane region" description="Helical" evidence="7">
    <location>
        <begin position="214"/>
        <end position="231"/>
    </location>
</feature>
<comment type="similarity">
    <text evidence="2">Belongs to the acyltransferase 3 family.</text>
</comment>
<evidence type="ECO:0000259" key="8">
    <source>
        <dbReference type="Pfam" id="PF01757"/>
    </source>
</evidence>
<dbReference type="PANTHER" id="PTHR40074:SF2">
    <property type="entry name" value="O-ACETYLTRANSFERASE WECH"/>
    <property type="match status" value="1"/>
</dbReference>
<organism evidence="9 10">
    <name type="scientific">Enterocloster clostridioformis</name>
    <dbReference type="NCBI Taxonomy" id="1531"/>
    <lineage>
        <taxon>Bacteria</taxon>
        <taxon>Bacillati</taxon>
        <taxon>Bacillota</taxon>
        <taxon>Clostridia</taxon>
        <taxon>Lachnospirales</taxon>
        <taxon>Lachnospiraceae</taxon>
        <taxon>Enterocloster</taxon>
    </lineage>
</organism>
<sequence>MIELKRVDCLDVAKGIAIILVVFGHAISKDMASKSIVVSVIRTNIYWIHMPAFFAVAGILFGYNKKRYKENSVSAYIKKKSITYLIPYCTFSLFSFLVFSFIESVPALAFISEKTGYTTHSISQFIFSVITYINPVDDHLWFVYVMFLVCCLSRLLIDVDSRLMIFVMLVLNSLMCFLDTPEIVWKTIRYAMVFYIGVYWQDKDILNNIRTNKFLVALAGFVMSVIINTYFRYSVFLWYKCITYPIALIYGAYILLVLASILQNKKKIANVLKYMGNNSYPIYLMHQPFIVNGLAFILGRMHLYGVLVVSISGTIGTVVPLILNRFIVRKNPITKLLLLGNH</sequence>
<feature type="transmembrane region" description="Helical" evidence="7">
    <location>
        <begin position="140"/>
        <end position="157"/>
    </location>
</feature>
<accession>A0A2X2UXP0</accession>
<dbReference type="InterPro" id="IPR002656">
    <property type="entry name" value="Acyl_transf_3_dom"/>
</dbReference>
<dbReference type="AlphaFoldDB" id="A0A2X2UXP0"/>
<feature type="transmembrane region" description="Helical" evidence="7">
    <location>
        <begin position="280"/>
        <end position="298"/>
    </location>
</feature>
<keyword evidence="9" id="KW-0808">Transferase</keyword>
<dbReference type="GO" id="GO:0016413">
    <property type="term" value="F:O-acetyltransferase activity"/>
    <property type="evidence" value="ECO:0007669"/>
    <property type="project" value="TreeGrafter"/>
</dbReference>
<evidence type="ECO:0000256" key="3">
    <source>
        <dbReference type="ARBA" id="ARBA00022475"/>
    </source>
</evidence>
<keyword evidence="10" id="KW-1185">Reference proteome</keyword>
<dbReference type="GO" id="GO:0009246">
    <property type="term" value="P:enterobacterial common antigen biosynthetic process"/>
    <property type="evidence" value="ECO:0007669"/>
    <property type="project" value="TreeGrafter"/>
</dbReference>
<feature type="transmembrane region" description="Helical" evidence="7">
    <location>
        <begin position="117"/>
        <end position="133"/>
    </location>
</feature>
<keyword evidence="3" id="KW-1003">Cell membrane</keyword>
<gene>
    <name evidence="9" type="ORF">NCTC11224_05603</name>
</gene>
<dbReference type="GO" id="GO:0005886">
    <property type="term" value="C:plasma membrane"/>
    <property type="evidence" value="ECO:0007669"/>
    <property type="project" value="UniProtKB-SubCell"/>
</dbReference>
<feature type="transmembrane region" description="Helical" evidence="7">
    <location>
        <begin position="44"/>
        <end position="63"/>
    </location>
</feature>
<dbReference type="EMBL" id="UAVW01000021">
    <property type="protein sequence ID" value="SQB16545.1"/>
    <property type="molecule type" value="Genomic_DNA"/>
</dbReference>
<evidence type="ECO:0000313" key="9">
    <source>
        <dbReference type="EMBL" id="SQB16545.1"/>
    </source>
</evidence>